<evidence type="ECO:0000256" key="3">
    <source>
        <dbReference type="ARBA" id="ARBA00022741"/>
    </source>
</evidence>
<feature type="domain" description="Hexokinase C-terminal" evidence="8">
    <location>
        <begin position="399"/>
        <end position="667"/>
    </location>
</feature>
<dbReference type="GO" id="GO:0008865">
    <property type="term" value="F:fructokinase activity"/>
    <property type="evidence" value="ECO:0007669"/>
    <property type="project" value="TreeGrafter"/>
</dbReference>
<evidence type="ECO:0000256" key="2">
    <source>
        <dbReference type="ARBA" id="ARBA00022679"/>
    </source>
</evidence>
<accession>G3JGC2</accession>
<dbReference type="GO" id="GO:0004340">
    <property type="term" value="F:glucokinase activity"/>
    <property type="evidence" value="ECO:0007669"/>
    <property type="project" value="TreeGrafter"/>
</dbReference>
<gene>
    <name evidence="9" type="ORF">CCM_04625</name>
</gene>
<dbReference type="OrthoDB" id="419537at2759"/>
<evidence type="ECO:0000256" key="5">
    <source>
        <dbReference type="ARBA" id="ARBA00022840"/>
    </source>
</evidence>
<evidence type="ECO:0000256" key="1">
    <source>
        <dbReference type="ARBA" id="ARBA00009225"/>
    </source>
</evidence>
<keyword evidence="6" id="KW-0732">Signal</keyword>
<dbReference type="KEGG" id="cmt:CCM_04625"/>
<dbReference type="GO" id="GO:0005536">
    <property type="term" value="F:D-glucose binding"/>
    <property type="evidence" value="ECO:0007669"/>
    <property type="project" value="InterPro"/>
</dbReference>
<dbReference type="CDD" id="cd24000">
    <property type="entry name" value="ASKHA_NBD_HK"/>
    <property type="match status" value="1"/>
</dbReference>
<organism evidence="9 10">
    <name type="scientific">Cordyceps militaris (strain CM01)</name>
    <name type="common">Caterpillar fungus</name>
    <dbReference type="NCBI Taxonomy" id="983644"/>
    <lineage>
        <taxon>Eukaryota</taxon>
        <taxon>Fungi</taxon>
        <taxon>Dikarya</taxon>
        <taxon>Ascomycota</taxon>
        <taxon>Pezizomycotina</taxon>
        <taxon>Sordariomycetes</taxon>
        <taxon>Hypocreomycetidae</taxon>
        <taxon>Hypocreales</taxon>
        <taxon>Cordycipitaceae</taxon>
        <taxon>Cordyceps</taxon>
    </lineage>
</organism>
<dbReference type="Gene3D" id="3.30.420.40">
    <property type="match status" value="1"/>
</dbReference>
<proteinExistence type="inferred from homology"/>
<dbReference type="EMBL" id="JH126401">
    <property type="protein sequence ID" value="EGX93252.1"/>
    <property type="molecule type" value="Genomic_DNA"/>
</dbReference>
<feature type="signal peptide" evidence="6">
    <location>
        <begin position="1"/>
        <end position="26"/>
    </location>
</feature>
<evidence type="ECO:0000313" key="10">
    <source>
        <dbReference type="Proteomes" id="UP000001610"/>
    </source>
</evidence>
<sequence>MSSGNHVVYIGKLVLWLLSPGNSCHARGRRTPGPLPFPTTDQGYRYAHTQGAALSPTIVHAFPLNCKEGPFLFPFSPATGHLSSSLGTNLVPAFAPLAIQAFPSRLDRSFIYITLASPETRPPDLDPFSLHGMQPLVSAMANFRKTFFAAIVKSLLRGKSLIQAIIAYWMHPSDSNHDVAPQKSLQDFLKDAEASLLGPVSGDGLVKLSGDLRKQFFDNFQADGESMLPSYSHQLPTGQEHGQYLALDVGGSTLRVALVKLSGRSASGAGSDCDIVSMQVFRITRDIKNLEGMAFFNWMAARIKETLSSSLKQDKVTDKPIPVALAWSFPIEQTSLGGGKFGRMGKGFLADVGLLGQDLGDIIKKASENEGLNVELQVIVNDSSACLLSRAYSHPSTRFGLILGTGVNIAAYMPVSTLGRAKFGVRPAGWFDEASHVIVNTELGMFGTDILPLTRWDELLLKDHARPEFQPLEYLVSGMYLGEIVRIAIVEAVASAGLLGGVLPESLTTNYTLGTDTISMIGSDSTSELTEAIKLFSERHPSTHIPTTADMAAIKALATFVSVRSSALVATCLYTLWDARLEGERDLVKTLPADSPLRKRVEEDIELEKTTVSFNGSVIENFPGYLESCQRYITELLQSKGYAKTRSIELVIAKESSLIGAAVALACINPEA</sequence>
<dbReference type="GO" id="GO:0005524">
    <property type="term" value="F:ATP binding"/>
    <property type="evidence" value="ECO:0007669"/>
    <property type="project" value="UniProtKB-KW"/>
</dbReference>
<dbReference type="GO" id="GO:0006013">
    <property type="term" value="P:mannose metabolic process"/>
    <property type="evidence" value="ECO:0007669"/>
    <property type="project" value="TreeGrafter"/>
</dbReference>
<dbReference type="Proteomes" id="UP000001610">
    <property type="component" value="Unassembled WGS sequence"/>
</dbReference>
<keyword evidence="10" id="KW-1185">Reference proteome</keyword>
<dbReference type="Pfam" id="PF00349">
    <property type="entry name" value="Hexokinase_1"/>
    <property type="match status" value="1"/>
</dbReference>
<dbReference type="UniPathway" id="UPA00109">
    <property type="reaction ID" value="UER00180"/>
</dbReference>
<dbReference type="GO" id="GO:0006096">
    <property type="term" value="P:glycolytic process"/>
    <property type="evidence" value="ECO:0007669"/>
    <property type="project" value="UniProtKB-UniPathway"/>
</dbReference>
<dbReference type="HOGENOM" id="CLU_014393_4_1_1"/>
<feature type="chain" id="PRO_5003446108" evidence="6">
    <location>
        <begin position="27"/>
        <end position="672"/>
    </location>
</feature>
<dbReference type="InterPro" id="IPR022673">
    <property type="entry name" value="Hexokinase_C"/>
</dbReference>
<dbReference type="InterPro" id="IPR001312">
    <property type="entry name" value="Hexokinase"/>
</dbReference>
<dbReference type="AlphaFoldDB" id="G3JGC2"/>
<dbReference type="PROSITE" id="PS51748">
    <property type="entry name" value="HEXOKINASE_2"/>
    <property type="match status" value="1"/>
</dbReference>
<dbReference type="RefSeq" id="XP_006669835.1">
    <property type="nucleotide sequence ID" value="XM_006669772.1"/>
</dbReference>
<evidence type="ECO:0000256" key="4">
    <source>
        <dbReference type="ARBA" id="ARBA00022777"/>
    </source>
</evidence>
<dbReference type="GO" id="GO:0001678">
    <property type="term" value="P:intracellular glucose homeostasis"/>
    <property type="evidence" value="ECO:0007669"/>
    <property type="project" value="InterPro"/>
</dbReference>
<keyword evidence="4 9" id="KW-0418">Kinase</keyword>
<protein>
    <submittedName>
        <fullName evidence="9">Hexokinase-1</fullName>
    </submittedName>
</protein>
<evidence type="ECO:0000259" key="8">
    <source>
        <dbReference type="Pfam" id="PF03727"/>
    </source>
</evidence>
<keyword evidence="5" id="KW-0067">ATP-binding</keyword>
<name>G3JGC2_CORMM</name>
<evidence type="ECO:0000256" key="6">
    <source>
        <dbReference type="SAM" id="SignalP"/>
    </source>
</evidence>
<dbReference type="VEuPathDB" id="FungiDB:CCM_04625"/>
<comment type="similarity">
    <text evidence="1">Belongs to the hexokinase family.</text>
</comment>
<dbReference type="eggNOG" id="KOG1369">
    <property type="taxonomic scope" value="Eukaryota"/>
</dbReference>
<dbReference type="InterPro" id="IPR022672">
    <property type="entry name" value="Hexokinase_N"/>
</dbReference>
<keyword evidence="2" id="KW-0808">Transferase</keyword>
<keyword evidence="3" id="KW-0547">Nucleotide-binding</keyword>
<dbReference type="PANTHER" id="PTHR19443">
    <property type="entry name" value="HEXOKINASE"/>
    <property type="match status" value="1"/>
</dbReference>
<dbReference type="Pfam" id="PF03727">
    <property type="entry name" value="Hexokinase_2"/>
    <property type="match status" value="1"/>
</dbReference>
<dbReference type="SUPFAM" id="SSF53067">
    <property type="entry name" value="Actin-like ATPase domain"/>
    <property type="match status" value="2"/>
</dbReference>
<dbReference type="GO" id="GO:0019158">
    <property type="term" value="F:mannokinase activity"/>
    <property type="evidence" value="ECO:0007669"/>
    <property type="project" value="TreeGrafter"/>
</dbReference>
<reference evidence="9 10" key="1">
    <citation type="journal article" date="2011" name="Genome Biol.">
        <title>Genome sequence of the insect pathogenic fungus Cordyceps militaris, a valued traditional Chinese medicine.</title>
        <authorList>
            <person name="Zheng P."/>
            <person name="Xia Y."/>
            <person name="Xiao G."/>
            <person name="Xiong C."/>
            <person name="Hu X."/>
            <person name="Zhang S."/>
            <person name="Zheng H."/>
            <person name="Huang Y."/>
            <person name="Zhou Y."/>
            <person name="Wang S."/>
            <person name="Zhao G.P."/>
            <person name="Liu X."/>
            <person name="St Leger R.J."/>
            <person name="Wang C."/>
        </authorList>
    </citation>
    <scope>NUCLEOTIDE SEQUENCE [LARGE SCALE GENOMIC DNA]</scope>
    <source>
        <strain evidence="9 10">CM01</strain>
    </source>
</reference>
<evidence type="ECO:0000259" key="7">
    <source>
        <dbReference type="Pfam" id="PF00349"/>
    </source>
</evidence>
<feature type="domain" description="Hexokinase N-terminal" evidence="7">
    <location>
        <begin position="203"/>
        <end position="392"/>
    </location>
</feature>
<dbReference type="FunFam" id="3.40.367.20:FF:000011">
    <property type="entry name" value="Phosphotransferase"/>
    <property type="match status" value="1"/>
</dbReference>
<dbReference type="InterPro" id="IPR043129">
    <property type="entry name" value="ATPase_NBD"/>
</dbReference>
<dbReference type="GO" id="GO:0006006">
    <property type="term" value="P:glucose metabolic process"/>
    <property type="evidence" value="ECO:0007669"/>
    <property type="project" value="TreeGrafter"/>
</dbReference>
<dbReference type="PANTHER" id="PTHR19443:SF24">
    <property type="entry name" value="PHOSPHOTRANSFERASE"/>
    <property type="match status" value="1"/>
</dbReference>
<dbReference type="STRING" id="983644.G3JGC2"/>
<dbReference type="OMA" id="PDFQPFE"/>
<dbReference type="Gene3D" id="3.40.367.20">
    <property type="match status" value="1"/>
</dbReference>
<dbReference type="InParanoid" id="G3JGC2"/>
<dbReference type="GeneID" id="18166647"/>
<dbReference type="GO" id="GO:0005829">
    <property type="term" value="C:cytosol"/>
    <property type="evidence" value="ECO:0007669"/>
    <property type="project" value="TreeGrafter"/>
</dbReference>
<dbReference type="GO" id="GO:0005739">
    <property type="term" value="C:mitochondrion"/>
    <property type="evidence" value="ECO:0007669"/>
    <property type="project" value="TreeGrafter"/>
</dbReference>
<evidence type="ECO:0000313" key="9">
    <source>
        <dbReference type="EMBL" id="EGX93252.1"/>
    </source>
</evidence>
<dbReference type="PRINTS" id="PR00475">
    <property type="entry name" value="HEXOKINASE"/>
</dbReference>